<dbReference type="CDD" id="cd10948">
    <property type="entry name" value="CE4_BsPdaA_like"/>
    <property type="match status" value="1"/>
</dbReference>
<gene>
    <name evidence="3" type="ORF">MACH08_11270</name>
</gene>
<evidence type="ECO:0000256" key="1">
    <source>
        <dbReference type="SAM" id="Coils"/>
    </source>
</evidence>
<organism evidence="3 4">
    <name type="scientific">Oceanobacillus kimchii</name>
    <dbReference type="NCBI Taxonomy" id="746691"/>
    <lineage>
        <taxon>Bacteria</taxon>
        <taxon>Bacillati</taxon>
        <taxon>Bacillota</taxon>
        <taxon>Bacilli</taxon>
        <taxon>Bacillales</taxon>
        <taxon>Bacillaceae</taxon>
        <taxon>Oceanobacillus</taxon>
    </lineage>
</organism>
<evidence type="ECO:0000313" key="3">
    <source>
        <dbReference type="EMBL" id="GLO65343.1"/>
    </source>
</evidence>
<evidence type="ECO:0000313" key="4">
    <source>
        <dbReference type="Proteomes" id="UP001275436"/>
    </source>
</evidence>
<dbReference type="PROSITE" id="PS51677">
    <property type="entry name" value="NODB"/>
    <property type="match status" value="1"/>
</dbReference>
<proteinExistence type="predicted"/>
<keyword evidence="1" id="KW-0175">Coiled coil</keyword>
<dbReference type="InterPro" id="IPR002509">
    <property type="entry name" value="NODB_dom"/>
</dbReference>
<dbReference type="Gene3D" id="3.20.20.370">
    <property type="entry name" value="Glycoside hydrolase/deacetylase"/>
    <property type="match status" value="1"/>
</dbReference>
<name>A0ABQ5TES5_9BACI</name>
<dbReference type="Proteomes" id="UP001275436">
    <property type="component" value="Unassembled WGS sequence"/>
</dbReference>
<evidence type="ECO:0000259" key="2">
    <source>
        <dbReference type="PROSITE" id="PS51677"/>
    </source>
</evidence>
<keyword evidence="4" id="KW-1185">Reference proteome</keyword>
<dbReference type="RefSeq" id="WP_317957846.1">
    <property type="nucleotide sequence ID" value="NZ_BSKO01000001.1"/>
</dbReference>
<dbReference type="InterPro" id="IPR011330">
    <property type="entry name" value="Glyco_hydro/deAcase_b/a-brl"/>
</dbReference>
<dbReference type="InterPro" id="IPR014235">
    <property type="entry name" value="Spore_PdaA"/>
</dbReference>
<accession>A0ABQ5TES5</accession>
<protein>
    <submittedName>
        <fullName evidence="3">Delta-lactam-biosynthetic de-N-acetylase</fullName>
    </submittedName>
</protein>
<sequence>MKKTISLLVFLAFFYVLLPLNTVHAYGWGYSKNSNHEIPDIGSYQALLDEYNAYYVDDSGEKVLYVTFDNGYEQGYTDEILDVLKEEKVPATFFVTGHYVKSKPDLIKRMVNEGHIIGNHSYHHPDFTIMNKQAIQKEVEDLENAVAELSDQKEMMYLRPPRGVFNEDTLKWTNELGLVHIFWSLAFIDWNTDGQKGWQYAYDQIMDQIHPGAIILLHAVSSDNAKALKQVVKDLKEEGYTFKSLDHLMLKNQLPQGFPMF</sequence>
<comment type="caution">
    <text evidence="3">The sequence shown here is derived from an EMBL/GenBank/DDBJ whole genome shotgun (WGS) entry which is preliminary data.</text>
</comment>
<dbReference type="PANTHER" id="PTHR10587:SF78">
    <property type="entry name" value="PEPTIDOGLYCAN-N-ACETYLMURAMIC ACID DEACETYLASE PDAA"/>
    <property type="match status" value="1"/>
</dbReference>
<dbReference type="SUPFAM" id="SSF88713">
    <property type="entry name" value="Glycoside hydrolase/deacetylase"/>
    <property type="match status" value="1"/>
</dbReference>
<feature type="domain" description="NodB homology" evidence="2">
    <location>
        <begin position="62"/>
        <end position="243"/>
    </location>
</feature>
<reference evidence="3 4" key="1">
    <citation type="submission" date="2023-02" db="EMBL/GenBank/DDBJ databases">
        <title>Oceanobacillus kimchii IFOP_LL358 isolated form Alexandrium catenella lab strain.</title>
        <authorList>
            <person name="Gajardo G."/>
            <person name="Ueki S."/>
            <person name="Maruyama F."/>
        </authorList>
    </citation>
    <scope>NUCLEOTIDE SEQUENCE [LARGE SCALE GENOMIC DNA]</scope>
    <source>
        <strain evidence="3 4">IFOP_LL358</strain>
    </source>
</reference>
<dbReference type="PANTHER" id="PTHR10587">
    <property type="entry name" value="GLYCOSYL TRANSFERASE-RELATED"/>
    <property type="match status" value="1"/>
</dbReference>
<dbReference type="Pfam" id="PF01522">
    <property type="entry name" value="Polysacc_deac_1"/>
    <property type="match status" value="1"/>
</dbReference>
<feature type="coiled-coil region" evidence="1">
    <location>
        <begin position="132"/>
        <end position="159"/>
    </location>
</feature>
<dbReference type="InterPro" id="IPR050248">
    <property type="entry name" value="Polysacc_deacetylase_ArnD"/>
</dbReference>
<dbReference type="NCBIfam" id="TIGR02884">
    <property type="entry name" value="spore_pdaA"/>
    <property type="match status" value="1"/>
</dbReference>
<dbReference type="EMBL" id="BSKO01000001">
    <property type="protein sequence ID" value="GLO65343.1"/>
    <property type="molecule type" value="Genomic_DNA"/>
</dbReference>